<gene>
    <name evidence="5" type="primary">algR</name>
    <name evidence="5" type="ORF">PAUR_a0611</name>
</gene>
<dbReference type="Gene3D" id="2.40.50.1020">
    <property type="entry name" value="LytTr DNA-binding domain"/>
    <property type="match status" value="1"/>
</dbReference>
<evidence type="ECO:0000259" key="3">
    <source>
        <dbReference type="PROSITE" id="PS50110"/>
    </source>
</evidence>
<organism evidence="5 6">
    <name type="scientific">Pseudoalteromonas aurantia 208</name>
    <dbReference type="NCBI Taxonomy" id="1314867"/>
    <lineage>
        <taxon>Bacteria</taxon>
        <taxon>Pseudomonadati</taxon>
        <taxon>Pseudomonadota</taxon>
        <taxon>Gammaproteobacteria</taxon>
        <taxon>Alteromonadales</taxon>
        <taxon>Pseudoalteromonadaceae</taxon>
        <taxon>Pseudoalteromonas</taxon>
    </lineage>
</organism>
<dbReference type="RefSeq" id="WP_192506727.1">
    <property type="nucleotide sequence ID" value="NZ_AQGV01000012.1"/>
</dbReference>
<keyword evidence="2" id="KW-0597">Phosphoprotein</keyword>
<feature type="modified residue" description="4-aspartylphosphate" evidence="2">
    <location>
        <position position="53"/>
    </location>
</feature>
<evidence type="ECO:0000313" key="5">
    <source>
        <dbReference type="EMBL" id="MBE0367276.1"/>
    </source>
</evidence>
<dbReference type="Proteomes" id="UP000615755">
    <property type="component" value="Unassembled WGS sequence"/>
</dbReference>
<name>A0ABR9E8G0_9GAMM</name>
<feature type="domain" description="HTH LytTR-type" evidence="4">
    <location>
        <begin position="120"/>
        <end position="221"/>
    </location>
</feature>
<sequence>MKYLIADDEPLARQRAKRLMGNLSGFDCCGMAEHGAQVLELVNQENPDVLLLDIDMPGLSGLEVAQRLSHSNHNIKIVFVTAHPEFALDAFHVFASGFLVKPVQFEQLEAVMSRFYSPKIQYQLAGQTRSVDVAQIMVAKAEDKYTHIWFEGGEAVIDESLKSLLATYPQAFIQIHRNTLVRRNAIESLRSSSSGLLLKLKGFSELLPVSRRAAKDLKGLI</sequence>
<evidence type="ECO:0000259" key="4">
    <source>
        <dbReference type="PROSITE" id="PS50930"/>
    </source>
</evidence>
<keyword evidence="1" id="KW-0902">Two-component regulatory system</keyword>
<reference evidence="5 6" key="1">
    <citation type="submission" date="2015-03" db="EMBL/GenBank/DDBJ databases">
        <title>Genome sequence of Pseudoalteromonas aurantia.</title>
        <authorList>
            <person name="Xie B.-B."/>
            <person name="Rong J.-C."/>
            <person name="Qin Q.-L."/>
            <person name="Zhang Y.-Z."/>
        </authorList>
    </citation>
    <scope>NUCLEOTIDE SEQUENCE [LARGE SCALE GENOMIC DNA]</scope>
    <source>
        <strain evidence="5 6">208</strain>
    </source>
</reference>
<keyword evidence="6" id="KW-1185">Reference proteome</keyword>
<dbReference type="SUPFAM" id="SSF52172">
    <property type="entry name" value="CheY-like"/>
    <property type="match status" value="1"/>
</dbReference>
<dbReference type="Pfam" id="PF00072">
    <property type="entry name" value="Response_reg"/>
    <property type="match status" value="1"/>
</dbReference>
<dbReference type="InterPro" id="IPR007492">
    <property type="entry name" value="LytTR_DNA-bd_dom"/>
</dbReference>
<feature type="domain" description="Response regulatory" evidence="3">
    <location>
        <begin position="2"/>
        <end position="116"/>
    </location>
</feature>
<dbReference type="InterPro" id="IPR001789">
    <property type="entry name" value="Sig_transdc_resp-reg_receiver"/>
</dbReference>
<evidence type="ECO:0000313" key="6">
    <source>
        <dbReference type="Proteomes" id="UP000615755"/>
    </source>
</evidence>
<dbReference type="SMART" id="SM00850">
    <property type="entry name" value="LytTR"/>
    <property type="match status" value="1"/>
</dbReference>
<dbReference type="PROSITE" id="PS50110">
    <property type="entry name" value="RESPONSE_REGULATORY"/>
    <property type="match status" value="1"/>
</dbReference>
<evidence type="ECO:0000256" key="1">
    <source>
        <dbReference type="ARBA" id="ARBA00023012"/>
    </source>
</evidence>
<dbReference type="EMBL" id="AQGV01000012">
    <property type="protein sequence ID" value="MBE0367276.1"/>
    <property type="molecule type" value="Genomic_DNA"/>
</dbReference>
<dbReference type="Pfam" id="PF04397">
    <property type="entry name" value="LytTR"/>
    <property type="match status" value="1"/>
</dbReference>
<dbReference type="PANTHER" id="PTHR45526:SF1">
    <property type="entry name" value="TRANSCRIPTIONAL REGULATORY PROTEIN DCUR-RELATED"/>
    <property type="match status" value="1"/>
</dbReference>
<dbReference type="PROSITE" id="PS50930">
    <property type="entry name" value="HTH_LYTTR"/>
    <property type="match status" value="1"/>
</dbReference>
<comment type="caution">
    <text evidence="5">The sequence shown here is derived from an EMBL/GenBank/DDBJ whole genome shotgun (WGS) entry which is preliminary data.</text>
</comment>
<evidence type="ECO:0000256" key="2">
    <source>
        <dbReference type="PROSITE-ProRule" id="PRU00169"/>
    </source>
</evidence>
<dbReference type="Gene3D" id="3.40.50.2300">
    <property type="match status" value="1"/>
</dbReference>
<dbReference type="PANTHER" id="PTHR45526">
    <property type="entry name" value="TRANSCRIPTIONAL REGULATORY PROTEIN DPIA"/>
    <property type="match status" value="1"/>
</dbReference>
<dbReference type="InterPro" id="IPR051271">
    <property type="entry name" value="2C-system_Tx_regulators"/>
</dbReference>
<accession>A0ABR9E8G0</accession>
<dbReference type="SMART" id="SM00448">
    <property type="entry name" value="REC"/>
    <property type="match status" value="1"/>
</dbReference>
<dbReference type="InterPro" id="IPR011006">
    <property type="entry name" value="CheY-like_superfamily"/>
</dbReference>
<protein>
    <submittedName>
        <fullName evidence="5">Two-component system, LytT family, response regulator AlgR</fullName>
    </submittedName>
</protein>
<proteinExistence type="predicted"/>